<dbReference type="RefSeq" id="WP_190328250.1">
    <property type="nucleotide sequence ID" value="NZ_CP061171.1"/>
</dbReference>
<evidence type="ECO:0000313" key="3">
    <source>
        <dbReference type="Proteomes" id="UP000516439"/>
    </source>
</evidence>
<dbReference type="Pfam" id="PF10988">
    <property type="entry name" value="DUF2807"/>
    <property type="match status" value="1"/>
</dbReference>
<dbReference type="InterPro" id="IPR021255">
    <property type="entry name" value="DUF2807"/>
</dbReference>
<protein>
    <submittedName>
        <fullName evidence="2">DUF2807 domain-containing protein</fullName>
    </submittedName>
</protein>
<name>A0ABX6TK99_9SPHI</name>
<dbReference type="Gene3D" id="2.160.20.120">
    <property type="match status" value="1"/>
</dbReference>
<organism evidence="2 3">
    <name type="scientific">Pedobacter riviphilus</name>
    <dbReference type="NCBI Taxonomy" id="2766984"/>
    <lineage>
        <taxon>Bacteria</taxon>
        <taxon>Pseudomonadati</taxon>
        <taxon>Bacteroidota</taxon>
        <taxon>Sphingobacteriia</taxon>
        <taxon>Sphingobacteriales</taxon>
        <taxon>Sphingobacteriaceae</taxon>
        <taxon>Pedobacter</taxon>
    </lineage>
</organism>
<feature type="domain" description="Putative auto-transporter adhesin head GIN" evidence="1">
    <location>
        <begin position="41"/>
        <end position="188"/>
    </location>
</feature>
<sequence length="204" mass="22666">MKTSIKTLITMVSAVITLTAIFPNNLRATEKNRTILYKIQNFRKIVIKGNVEVILVQQPTIGISYADDNIGNVKVIQQGEVLRITNLHNEKCKLVVYVNDIYRIEADQNAVVKTGVKLSTKFLQIILKENAFADIDTSSEGLYTEILDNSTLKLKGSTNRHTLVMGKATNLTIDRFSAAQTDVKQVGGVTKEEIVALVPSQFNK</sequence>
<accession>A0ABX6TK99</accession>
<reference evidence="2 3" key="1">
    <citation type="submission" date="2020-09" db="EMBL/GenBank/DDBJ databases">
        <title>Pedobacter sp. SW-16 isolated from soil near Yeocheon.</title>
        <authorList>
            <person name="Im H.S."/>
            <person name="Joung Y."/>
            <person name="Lee S.-S."/>
        </authorList>
    </citation>
    <scope>NUCLEOTIDE SEQUENCE [LARGE SCALE GENOMIC DNA]</scope>
    <source>
        <strain evidence="2 3">SW-16</strain>
    </source>
</reference>
<gene>
    <name evidence="2" type="ORF">H9N25_05810</name>
</gene>
<dbReference type="EMBL" id="CP061171">
    <property type="protein sequence ID" value="QNR85957.1"/>
    <property type="molecule type" value="Genomic_DNA"/>
</dbReference>
<evidence type="ECO:0000259" key="1">
    <source>
        <dbReference type="Pfam" id="PF10988"/>
    </source>
</evidence>
<keyword evidence="3" id="KW-1185">Reference proteome</keyword>
<dbReference type="Proteomes" id="UP000516439">
    <property type="component" value="Chromosome"/>
</dbReference>
<proteinExistence type="predicted"/>
<evidence type="ECO:0000313" key="2">
    <source>
        <dbReference type="EMBL" id="QNR85957.1"/>
    </source>
</evidence>